<dbReference type="Pfam" id="PF05995">
    <property type="entry name" value="CDO_I"/>
    <property type="match status" value="2"/>
</dbReference>
<dbReference type="SUPFAM" id="SSF51182">
    <property type="entry name" value="RmlC-like cupins"/>
    <property type="match status" value="2"/>
</dbReference>
<evidence type="ECO:0000256" key="6">
    <source>
        <dbReference type="ARBA" id="ARBA00022964"/>
    </source>
</evidence>
<dbReference type="Gene3D" id="2.60.120.10">
    <property type="entry name" value="Jelly Rolls"/>
    <property type="match status" value="2"/>
</dbReference>
<organism evidence="10 11">
    <name type="scientific">Lymnaea stagnalis</name>
    <name type="common">Great pond snail</name>
    <name type="synonym">Helix stagnalis</name>
    <dbReference type="NCBI Taxonomy" id="6523"/>
    <lineage>
        <taxon>Eukaryota</taxon>
        <taxon>Metazoa</taxon>
        <taxon>Spiralia</taxon>
        <taxon>Lophotrochozoa</taxon>
        <taxon>Mollusca</taxon>
        <taxon>Gastropoda</taxon>
        <taxon>Heterobranchia</taxon>
        <taxon>Euthyneura</taxon>
        <taxon>Panpulmonata</taxon>
        <taxon>Hygrophila</taxon>
        <taxon>Lymnaeoidea</taxon>
        <taxon>Lymnaeidae</taxon>
        <taxon>Lymnaea</taxon>
    </lineage>
</organism>
<comment type="caution">
    <text evidence="10">The sequence shown here is derived from an EMBL/GenBank/DDBJ whole genome shotgun (WGS) entry which is preliminary data.</text>
</comment>
<dbReference type="InterPro" id="IPR010300">
    <property type="entry name" value="CDO_1"/>
</dbReference>
<dbReference type="EMBL" id="CAXITT010000060">
    <property type="protein sequence ID" value="CAL1530024.1"/>
    <property type="molecule type" value="Genomic_DNA"/>
</dbReference>
<protein>
    <recommendedName>
        <fullName evidence="3">cysteine dioxygenase</fullName>
        <ecNumber evidence="3">1.13.11.20</ecNumber>
    </recommendedName>
</protein>
<evidence type="ECO:0000256" key="3">
    <source>
        <dbReference type="ARBA" id="ARBA00013133"/>
    </source>
</evidence>
<feature type="binding site" evidence="9">
    <location>
        <position position="163"/>
    </location>
    <ligand>
        <name>Fe cation</name>
        <dbReference type="ChEBI" id="CHEBI:24875"/>
        <note>catalytic</note>
    </ligand>
</feature>
<dbReference type="PANTHER" id="PTHR12918">
    <property type="entry name" value="CYSTEINE DIOXYGENASE"/>
    <property type="match status" value="1"/>
</dbReference>
<dbReference type="InterPro" id="IPR014710">
    <property type="entry name" value="RmlC-like_jellyroll"/>
</dbReference>
<reference evidence="10 11" key="1">
    <citation type="submission" date="2024-04" db="EMBL/GenBank/DDBJ databases">
        <authorList>
            <consortium name="Genoscope - CEA"/>
            <person name="William W."/>
        </authorList>
    </citation>
    <scope>NUCLEOTIDE SEQUENCE [LARGE SCALE GENOMIC DNA]</scope>
</reference>
<evidence type="ECO:0000256" key="9">
    <source>
        <dbReference type="PIRSR" id="PIRSR610300-51"/>
    </source>
</evidence>
<evidence type="ECO:0000256" key="2">
    <source>
        <dbReference type="ARBA" id="ARBA00006622"/>
    </source>
</evidence>
<evidence type="ECO:0000256" key="1">
    <source>
        <dbReference type="ARBA" id="ARBA00004759"/>
    </source>
</evidence>
<proteinExistence type="inferred from homology"/>
<accession>A0AAV2H8J0</accession>
<evidence type="ECO:0000313" key="10">
    <source>
        <dbReference type="EMBL" id="CAL1530024.1"/>
    </source>
</evidence>
<dbReference type="CDD" id="cd10548">
    <property type="entry name" value="cupin_CDO"/>
    <property type="match status" value="2"/>
</dbReference>
<keyword evidence="8 9" id="KW-0408">Iron</keyword>
<feature type="non-terminal residue" evidence="10">
    <location>
        <position position="423"/>
    </location>
</feature>
<keyword evidence="6" id="KW-0223">Dioxygenase</keyword>
<feature type="binding site" evidence="9">
    <location>
        <position position="109"/>
    </location>
    <ligand>
        <name>Fe cation</name>
        <dbReference type="ChEBI" id="CHEBI:24875"/>
        <note>catalytic</note>
    </ligand>
</feature>
<dbReference type="InterPro" id="IPR011051">
    <property type="entry name" value="RmlC_Cupin_sf"/>
</dbReference>
<feature type="binding site" evidence="9">
    <location>
        <position position="107"/>
    </location>
    <ligand>
        <name>Fe cation</name>
        <dbReference type="ChEBI" id="CHEBI:24875"/>
        <note>catalytic</note>
    </ligand>
</feature>
<name>A0AAV2H8J0_LYMST</name>
<evidence type="ECO:0000256" key="8">
    <source>
        <dbReference type="ARBA" id="ARBA00023004"/>
    </source>
</evidence>
<keyword evidence="5" id="KW-0883">Thioether bond</keyword>
<keyword evidence="7" id="KW-0560">Oxidoreductase</keyword>
<evidence type="ECO:0000256" key="4">
    <source>
        <dbReference type="ARBA" id="ARBA00022723"/>
    </source>
</evidence>
<dbReference type="AlphaFoldDB" id="A0AAV2H8J0"/>
<keyword evidence="4 9" id="KW-0479">Metal-binding</keyword>
<dbReference type="GO" id="GO:0008198">
    <property type="term" value="F:ferrous iron binding"/>
    <property type="evidence" value="ECO:0007669"/>
    <property type="project" value="TreeGrafter"/>
</dbReference>
<keyword evidence="11" id="KW-1185">Reference proteome</keyword>
<dbReference type="EC" id="1.13.11.20" evidence="3"/>
<evidence type="ECO:0000256" key="5">
    <source>
        <dbReference type="ARBA" id="ARBA00022784"/>
    </source>
</evidence>
<comment type="pathway">
    <text evidence="1">Organosulfur biosynthesis; taurine biosynthesis; hypotaurine from L-cysteine: step 1/2.</text>
</comment>
<gene>
    <name evidence="10" type="ORF">GSLYS_00004157001</name>
</gene>
<evidence type="ECO:0000256" key="7">
    <source>
        <dbReference type="ARBA" id="ARBA00023002"/>
    </source>
</evidence>
<comment type="similarity">
    <text evidence="2">Belongs to the cysteine dioxygenase family.</text>
</comment>
<evidence type="ECO:0000313" key="11">
    <source>
        <dbReference type="Proteomes" id="UP001497497"/>
    </source>
</evidence>
<dbReference type="GO" id="GO:0017172">
    <property type="term" value="F:cysteine dioxygenase activity"/>
    <property type="evidence" value="ECO:0007669"/>
    <property type="project" value="UniProtKB-EC"/>
</dbReference>
<dbReference type="PANTHER" id="PTHR12918:SF1">
    <property type="entry name" value="CYSTEINE DIOXYGENASE TYPE 1"/>
    <property type="match status" value="1"/>
</dbReference>
<sequence>MENSISESSVSARKHLLLNDRVSANLGDNNLEHLKRELNNIYWDVWKQAMEDVRGILQSYHSNKSDWDIFCKSKQEEGYIRNEIITVPNKYTLMLMVWKPLKGNFIHDHCGSHGVVKILQGRLVEEHYSYHKEKEMGKRLKKKKEITLECNEVNDHKCFKDFHRMYNPDPYEVAVSLHVYAPPLERCRIINKKSNVTEVVQMKYASTKGEMNTKTEMNKLSEYASESLEDESPSVEYDYNPILTDIIQKLHELNWKKIKSDDPRDIRKLLKRYDTNHCDWIKYCKIWDDEEYSRTIIHKSSEFTLSLNYYRKEADSLPHDHHGARCIFKVLEGTLEETHFKMDTFNKKLYVDGKPKIYVKNQVNKIQGCNDYHSNRNPSNKDPAITLNVFTSSDVKCRVFEPESKSAYDIGPNFHTPDGLRRR</sequence>
<dbReference type="Proteomes" id="UP001497497">
    <property type="component" value="Unassembled WGS sequence"/>
</dbReference>